<protein>
    <recommendedName>
        <fullName evidence="1">DUF3615 domain-containing protein</fullName>
    </recommendedName>
</protein>
<reference evidence="2 3" key="1">
    <citation type="submission" date="2012-08" db="EMBL/GenBank/DDBJ databases">
        <title>Oryza genome evolution.</title>
        <authorList>
            <person name="Wing R.A."/>
        </authorList>
    </citation>
    <scope>NUCLEOTIDE SEQUENCE</scope>
</reference>
<reference evidence="3" key="2">
    <citation type="submission" date="2013-12" db="EMBL/GenBank/DDBJ databases">
        <authorList>
            <person name="Yu Y."/>
            <person name="Lee S."/>
            <person name="de Baynast K."/>
            <person name="Wissotski M."/>
            <person name="Liu L."/>
            <person name="Talag J."/>
            <person name="Goicoechea J."/>
            <person name="Angelova A."/>
            <person name="Jetty R."/>
            <person name="Kudrna D."/>
            <person name="Golser W."/>
            <person name="Rivera L."/>
            <person name="Zhang J."/>
            <person name="Wing R."/>
        </authorList>
    </citation>
    <scope>NUCLEOTIDE SEQUENCE</scope>
</reference>
<evidence type="ECO:0000313" key="3">
    <source>
        <dbReference type="Proteomes" id="UP000032180"/>
    </source>
</evidence>
<organism evidence="2 3">
    <name type="scientific">Leersia perrieri</name>
    <dbReference type="NCBI Taxonomy" id="77586"/>
    <lineage>
        <taxon>Eukaryota</taxon>
        <taxon>Viridiplantae</taxon>
        <taxon>Streptophyta</taxon>
        <taxon>Embryophyta</taxon>
        <taxon>Tracheophyta</taxon>
        <taxon>Spermatophyta</taxon>
        <taxon>Magnoliopsida</taxon>
        <taxon>Liliopsida</taxon>
        <taxon>Poales</taxon>
        <taxon>Poaceae</taxon>
        <taxon>BOP clade</taxon>
        <taxon>Oryzoideae</taxon>
        <taxon>Oryzeae</taxon>
        <taxon>Oryzinae</taxon>
        <taxon>Leersia</taxon>
    </lineage>
</organism>
<name>A0A0D9WJB8_9ORYZ</name>
<dbReference type="EnsemblPlants" id="LPERR05G20470.1">
    <property type="protein sequence ID" value="LPERR05G20470.1"/>
    <property type="gene ID" value="LPERR05G20470"/>
</dbReference>
<feature type="domain" description="DUF3615" evidence="1">
    <location>
        <begin position="57"/>
        <end position="173"/>
    </location>
</feature>
<accession>A0A0D9WJB8</accession>
<dbReference type="Pfam" id="PF12274">
    <property type="entry name" value="DUF3615"/>
    <property type="match status" value="1"/>
</dbReference>
<reference evidence="2" key="3">
    <citation type="submission" date="2015-04" db="UniProtKB">
        <authorList>
            <consortium name="EnsemblPlants"/>
        </authorList>
    </citation>
    <scope>IDENTIFICATION</scope>
</reference>
<dbReference type="InterPro" id="IPR022059">
    <property type="entry name" value="DUF3615"/>
</dbReference>
<dbReference type="AlphaFoldDB" id="A0A0D9WJB8"/>
<keyword evidence="3" id="KW-1185">Reference proteome</keyword>
<proteinExistence type="predicted"/>
<evidence type="ECO:0000259" key="1">
    <source>
        <dbReference type="Pfam" id="PF12274"/>
    </source>
</evidence>
<sequence>MCQKMIDVKNGKFQFVFEPRVLSDTPYVYLCHEHLTAEEMEATLVNKDVGHQARHFAKLAVDHYNNKEENTTKIEICTTLLSKCFHEICGSAFGHVNFTAKAKNDDQAKKNLYFAELKLNPDLLGRPDVEPMCVVCVYNLDGGCHEISRKIDYKTVGNLDYERCHACSDRIKHSSGNMFTAGHDSTKTPYFSAG</sequence>
<dbReference type="PANTHER" id="PTHR34710:SF6">
    <property type="entry name" value="OS05G0545900 PROTEIN"/>
    <property type="match status" value="1"/>
</dbReference>
<evidence type="ECO:0000313" key="2">
    <source>
        <dbReference type="EnsemblPlants" id="LPERR05G20470.1"/>
    </source>
</evidence>
<dbReference type="Proteomes" id="UP000032180">
    <property type="component" value="Chromosome 5"/>
</dbReference>
<dbReference type="eggNOG" id="ENOG502R3XT">
    <property type="taxonomic scope" value="Eukaryota"/>
</dbReference>
<dbReference type="HOGENOM" id="CLU_067220_1_0_1"/>
<dbReference type="Gramene" id="LPERR05G20470.1">
    <property type="protein sequence ID" value="LPERR05G20470.1"/>
    <property type="gene ID" value="LPERR05G20470"/>
</dbReference>
<dbReference type="PANTHER" id="PTHR34710">
    <property type="entry name" value="OS03G0834100 PROTEIN"/>
    <property type="match status" value="1"/>
</dbReference>